<sequence>MKTFQLCSLTILFDDVPESGDDLKGQEIPLVEGLIINKEEAEKNWLLEAVLTPDWKDFFTEYLVNGQSFMTEVTITKRTNDPATLVCHVRSVNELEKHFSVHLEGVLVVKKEDLSDILIKNLIEEGYEGEALYKEYRQRKKERGRAIQGILSSAYEEVKEKGYYRLGADNDTQD</sequence>
<protein>
    <submittedName>
        <fullName evidence="1">YwpF-like family protein</fullName>
    </submittedName>
</protein>
<proteinExistence type="predicted"/>
<comment type="caution">
    <text evidence="1">The sequence shown here is derived from an EMBL/GenBank/DDBJ whole genome shotgun (WGS) entry which is preliminary data.</text>
</comment>
<organism evidence="1 2">
    <name type="scientific">Salipaludibacillus agaradhaerens</name>
    <name type="common">Bacillus agaradhaerens</name>
    <dbReference type="NCBI Taxonomy" id="76935"/>
    <lineage>
        <taxon>Bacteria</taxon>
        <taxon>Bacillati</taxon>
        <taxon>Bacillota</taxon>
        <taxon>Bacilli</taxon>
        <taxon>Bacillales</taxon>
        <taxon>Bacillaceae</taxon>
    </lineage>
</organism>
<dbReference type="AlphaFoldDB" id="A0A9Q4B118"/>
<keyword evidence="2" id="KW-1185">Reference proteome</keyword>
<evidence type="ECO:0000313" key="1">
    <source>
        <dbReference type="EMBL" id="MCR6096206.1"/>
    </source>
</evidence>
<dbReference type="Proteomes" id="UP001057753">
    <property type="component" value="Unassembled WGS sequence"/>
</dbReference>
<dbReference type="InterPro" id="IPR025573">
    <property type="entry name" value="YwpF"/>
</dbReference>
<dbReference type="RefSeq" id="WP_257820856.1">
    <property type="nucleotide sequence ID" value="NZ_JABXYM010000001.1"/>
</dbReference>
<dbReference type="EMBL" id="JABXYM010000001">
    <property type="protein sequence ID" value="MCR6096206.1"/>
    <property type="molecule type" value="Genomic_DNA"/>
</dbReference>
<dbReference type="Pfam" id="PF14183">
    <property type="entry name" value="YwpF"/>
    <property type="match status" value="1"/>
</dbReference>
<reference evidence="1" key="1">
    <citation type="submission" date="2020-06" db="EMBL/GenBank/DDBJ databases">
        <title>Insight into the genomes of haloalkaliphilic bacilli from Kenyan soda lakes.</title>
        <authorList>
            <person name="Mwirichia R."/>
            <person name="Villamizar G.C."/>
            <person name="Poehlein A."/>
            <person name="Mugweru J."/>
            <person name="Kipnyargis A."/>
            <person name="Kiplimo D."/>
            <person name="Orwa P."/>
            <person name="Daniel R."/>
        </authorList>
    </citation>
    <scope>NUCLEOTIDE SEQUENCE</scope>
    <source>
        <strain evidence="1">B1096_S55</strain>
    </source>
</reference>
<evidence type="ECO:0000313" key="2">
    <source>
        <dbReference type="Proteomes" id="UP001057753"/>
    </source>
</evidence>
<name>A0A9Q4B118_SALAG</name>
<accession>A0A9Q4B118</accession>
<gene>
    <name evidence="1" type="ORF">HXA33_06555</name>
</gene>